<organism evidence="3 5">
    <name type="scientific">Sulfuracidifex tepidarius</name>
    <dbReference type="NCBI Taxonomy" id="1294262"/>
    <lineage>
        <taxon>Archaea</taxon>
        <taxon>Thermoproteota</taxon>
        <taxon>Thermoprotei</taxon>
        <taxon>Sulfolobales</taxon>
        <taxon>Sulfolobaceae</taxon>
        <taxon>Sulfuracidifex</taxon>
    </lineage>
</organism>
<accession>A0A510E1X3</accession>
<dbReference type="EMBL" id="AP018930">
    <property type="protein sequence ID" value="BBG26140.1"/>
    <property type="molecule type" value="Genomic_DNA"/>
</dbReference>
<feature type="domain" description="HEPN" evidence="1">
    <location>
        <begin position="35"/>
        <end position="147"/>
    </location>
</feature>
<dbReference type="AlphaFoldDB" id="A0A510E1X3"/>
<evidence type="ECO:0000259" key="1">
    <source>
        <dbReference type="PROSITE" id="PS50910"/>
    </source>
</evidence>
<protein>
    <recommendedName>
        <fullName evidence="1">HEPN domain-containing protein</fullName>
    </recommendedName>
</protein>
<dbReference type="Proteomes" id="UP000322983">
    <property type="component" value="Chromosome"/>
</dbReference>
<accession>A0A510DTB0</accession>
<reference evidence="5" key="1">
    <citation type="submission" date="2018-09" db="EMBL/GenBank/DDBJ databases">
        <title>Complete Genome Sequencing of Sulfolobus sp. JCM 16834.</title>
        <authorList>
            <person name="Kato S."/>
            <person name="Itoh T."/>
            <person name="Ohkuma M."/>
        </authorList>
    </citation>
    <scope>NUCLEOTIDE SEQUENCE [LARGE SCALE GENOMIC DNA]</scope>
    <source>
        <strain evidence="5">IC-007</strain>
    </source>
</reference>
<gene>
    <name evidence="2" type="ORF">IC006_0671</name>
    <name evidence="3" type="ORF">IC007_0645</name>
</gene>
<dbReference type="Proteomes" id="UP000325030">
    <property type="component" value="Chromosome"/>
</dbReference>
<reference evidence="3 4" key="2">
    <citation type="journal article" date="2020" name="Int. J. Syst. Evol. Microbiol.">
        <title>Sulfuracidifex tepidarius gen. nov., sp. nov. and transfer of Sulfolobus metallicus Huber and Stetter 1992 to the genus Sulfuracidifex as Sulfuracidifex metallicus comb. nov.</title>
        <authorList>
            <person name="Itoh T."/>
            <person name="Miura T."/>
            <person name="Sakai H.D."/>
            <person name="Kato S."/>
            <person name="Ohkuma M."/>
            <person name="Takashina T."/>
        </authorList>
    </citation>
    <scope>NUCLEOTIDE SEQUENCE</scope>
    <source>
        <strain evidence="2 4">IC-006</strain>
        <strain evidence="3">IC-007</strain>
    </source>
</reference>
<dbReference type="PROSITE" id="PS50910">
    <property type="entry name" value="HEPN"/>
    <property type="match status" value="1"/>
</dbReference>
<keyword evidence="4" id="KW-1185">Reference proteome</keyword>
<dbReference type="EMBL" id="AP018929">
    <property type="protein sequence ID" value="BBG23387.1"/>
    <property type="molecule type" value="Genomic_DNA"/>
</dbReference>
<sequence length="147" mass="17149">MSQTQHVTRFIISCHLAYLTSIDPPKFREFAKGFYRVARRDNERAKRALEIRDFPECFFYSQQSVEKSVKAMLELKLIYRKEHDVIADASSNLQDLGEELDVVLNALDYLSGAWDISQYPFFNADTVTTPEDFVTEEMCREGIRYSD</sequence>
<evidence type="ECO:0000313" key="3">
    <source>
        <dbReference type="EMBL" id="BBG26140.1"/>
    </source>
</evidence>
<dbReference type="Gene3D" id="1.20.120.330">
    <property type="entry name" value="Nucleotidyltransferases domain 2"/>
    <property type="match status" value="1"/>
</dbReference>
<dbReference type="SMART" id="SM00748">
    <property type="entry name" value="HEPN"/>
    <property type="match status" value="1"/>
</dbReference>
<dbReference type="InterPro" id="IPR007842">
    <property type="entry name" value="HEPN_dom"/>
</dbReference>
<proteinExistence type="predicted"/>
<dbReference type="STRING" id="1294262.GCA_001316085_02854"/>
<evidence type="ECO:0000313" key="5">
    <source>
        <dbReference type="Proteomes" id="UP000325030"/>
    </source>
</evidence>
<dbReference type="Pfam" id="PF05168">
    <property type="entry name" value="HEPN"/>
    <property type="match status" value="1"/>
</dbReference>
<evidence type="ECO:0000313" key="2">
    <source>
        <dbReference type="EMBL" id="BBG23387.1"/>
    </source>
</evidence>
<dbReference type="KEGG" id="step:IC006_0671"/>
<dbReference type="SUPFAM" id="SSF81593">
    <property type="entry name" value="Nucleotidyltransferase substrate binding subunit/domain"/>
    <property type="match status" value="1"/>
</dbReference>
<evidence type="ECO:0000313" key="4">
    <source>
        <dbReference type="Proteomes" id="UP000322983"/>
    </source>
</evidence>
<name>A0A510E1X3_9CREN</name>